<name>A0A0V9UHC0_9NOCA</name>
<dbReference type="InterPro" id="IPR018060">
    <property type="entry name" value="HTH_AraC"/>
</dbReference>
<dbReference type="Pfam" id="PF12625">
    <property type="entry name" value="Arabinose_bd"/>
    <property type="match status" value="1"/>
</dbReference>
<dbReference type="GO" id="GO:0005829">
    <property type="term" value="C:cytosol"/>
    <property type="evidence" value="ECO:0007669"/>
    <property type="project" value="TreeGrafter"/>
</dbReference>
<gene>
    <name evidence="5" type="ORF">Z045_18115</name>
</gene>
<proteinExistence type="predicted"/>
<dbReference type="GO" id="GO:0003700">
    <property type="term" value="F:DNA-binding transcription factor activity"/>
    <property type="evidence" value="ECO:0007669"/>
    <property type="project" value="InterPro"/>
</dbReference>
<dbReference type="InterPro" id="IPR013324">
    <property type="entry name" value="RNA_pol_sigma_r3/r4-like"/>
</dbReference>
<dbReference type="EMBL" id="AZXY01000009">
    <property type="protein sequence ID" value="KSZ57399.1"/>
    <property type="molecule type" value="Genomic_DNA"/>
</dbReference>
<dbReference type="PANTHER" id="PTHR47894">
    <property type="entry name" value="HTH-TYPE TRANSCRIPTIONAL REGULATOR GADX"/>
    <property type="match status" value="1"/>
</dbReference>
<evidence type="ECO:0000256" key="3">
    <source>
        <dbReference type="ARBA" id="ARBA00023163"/>
    </source>
</evidence>
<keyword evidence="3" id="KW-0804">Transcription</keyword>
<dbReference type="PANTHER" id="PTHR47894:SF1">
    <property type="entry name" value="HTH-TYPE TRANSCRIPTIONAL REGULATOR VQSM"/>
    <property type="match status" value="1"/>
</dbReference>
<reference evidence="6" key="1">
    <citation type="submission" date="2015-01" db="EMBL/GenBank/DDBJ databases">
        <title>Draft genome sequence of Rhodococcus pyridinivorans strain KG-16, a hydrocarbon-degrading bacterium.</title>
        <authorList>
            <person name="Aggarwal R.K."/>
            <person name="Dawar C."/>
        </authorList>
    </citation>
    <scope>NUCLEOTIDE SEQUENCE [LARGE SCALE GENOMIC DNA]</scope>
    <source>
        <strain evidence="6">KG-16</strain>
    </source>
</reference>
<dbReference type="SUPFAM" id="SSF46689">
    <property type="entry name" value="Homeodomain-like"/>
    <property type="match status" value="1"/>
</dbReference>
<dbReference type="RefSeq" id="WP_160329008.1">
    <property type="nucleotide sequence ID" value="NZ_AZXY01000009.1"/>
</dbReference>
<dbReference type="Pfam" id="PF12833">
    <property type="entry name" value="HTH_18"/>
    <property type="match status" value="1"/>
</dbReference>
<accession>A0A0V9UHC0</accession>
<dbReference type="PATRIC" id="fig|1441730.3.peg.3774"/>
<keyword evidence="1" id="KW-0805">Transcription regulation</keyword>
<dbReference type="InterPro" id="IPR009057">
    <property type="entry name" value="Homeodomain-like_sf"/>
</dbReference>
<keyword evidence="2" id="KW-0238">DNA-binding</keyword>
<evidence type="ECO:0000313" key="5">
    <source>
        <dbReference type="EMBL" id="KSZ57399.1"/>
    </source>
</evidence>
<dbReference type="PROSITE" id="PS01124">
    <property type="entry name" value="HTH_ARAC_FAMILY_2"/>
    <property type="match status" value="1"/>
</dbReference>
<evidence type="ECO:0000256" key="2">
    <source>
        <dbReference type="ARBA" id="ARBA00023125"/>
    </source>
</evidence>
<sequence>MNPWTSRRAATSAALMVSFGRERGLDADTLLAGTGLGEGEITDPGGEITDDQELTVIGNLVSALDDRPGEGFALGLRYQAAVHGIFGYALMSCATVRDGIEVGTRFFDLTFAFSRAALEYAGDEVRFCLDDRHVPAQLRGFLLERDVSGILAHWGALWGQPSEIRRIKVAESLGERVAPVFRDRGFLVETTASTHAVVVDARALDRPMPTASPEAAAVLLRECAELLQRRQNHGELGARVREVLLRRAAEGPTQDQVAAELGSSVRTLRRQLGEEGTSYRAIVAETLGTMAGELLDAGLPVERVAHRLGYADASSFSVAFKRWTGRTPGGRRRERRSV</sequence>
<dbReference type="Proteomes" id="UP000053060">
    <property type="component" value="Unassembled WGS sequence"/>
</dbReference>
<dbReference type="GO" id="GO:0000976">
    <property type="term" value="F:transcription cis-regulatory region binding"/>
    <property type="evidence" value="ECO:0007669"/>
    <property type="project" value="TreeGrafter"/>
</dbReference>
<dbReference type="SMART" id="SM00342">
    <property type="entry name" value="HTH_ARAC"/>
    <property type="match status" value="1"/>
</dbReference>
<protein>
    <recommendedName>
        <fullName evidence="4">HTH araC/xylS-type domain-containing protein</fullName>
    </recommendedName>
</protein>
<organism evidence="5 6">
    <name type="scientific">Rhodococcus pyridinivorans KG-16</name>
    <dbReference type="NCBI Taxonomy" id="1441730"/>
    <lineage>
        <taxon>Bacteria</taxon>
        <taxon>Bacillati</taxon>
        <taxon>Actinomycetota</taxon>
        <taxon>Actinomycetes</taxon>
        <taxon>Mycobacteriales</taxon>
        <taxon>Nocardiaceae</taxon>
        <taxon>Rhodococcus</taxon>
    </lineage>
</organism>
<dbReference type="AlphaFoldDB" id="A0A0V9UHC0"/>
<dbReference type="SUPFAM" id="SSF88659">
    <property type="entry name" value="Sigma3 and sigma4 domains of RNA polymerase sigma factors"/>
    <property type="match status" value="1"/>
</dbReference>
<feature type="domain" description="HTH araC/xylS-type" evidence="4">
    <location>
        <begin position="238"/>
        <end position="334"/>
    </location>
</feature>
<comment type="caution">
    <text evidence="5">The sequence shown here is derived from an EMBL/GenBank/DDBJ whole genome shotgun (WGS) entry which is preliminary data.</text>
</comment>
<evidence type="ECO:0000256" key="1">
    <source>
        <dbReference type="ARBA" id="ARBA00023015"/>
    </source>
</evidence>
<evidence type="ECO:0000259" key="4">
    <source>
        <dbReference type="PROSITE" id="PS01124"/>
    </source>
</evidence>
<reference evidence="5 6" key="2">
    <citation type="journal article" date="2016" name="Genome Announc.">
        <title>Draft Genome Sequence of a Versatile Hydrocarbon-Degrading Bacterium, Rhodococcus pyridinivorans Strain KG-16, Collected from Oil Fields in India.</title>
        <authorList>
            <person name="Aggarwal R.K."/>
            <person name="Dawar C."/>
            <person name="Phanindranath R."/>
            <person name="Mutnuri L."/>
            <person name="Dayal A.M."/>
        </authorList>
    </citation>
    <scope>NUCLEOTIDE SEQUENCE [LARGE SCALE GENOMIC DNA]</scope>
    <source>
        <strain evidence="5 6">KG-16</strain>
    </source>
</reference>
<dbReference type="Gene3D" id="1.10.10.60">
    <property type="entry name" value="Homeodomain-like"/>
    <property type="match status" value="1"/>
</dbReference>
<evidence type="ECO:0000313" key="6">
    <source>
        <dbReference type="Proteomes" id="UP000053060"/>
    </source>
</evidence>
<dbReference type="InterPro" id="IPR032687">
    <property type="entry name" value="AraC-type_N"/>
</dbReference>